<evidence type="ECO:0000313" key="4">
    <source>
        <dbReference type="Proteomes" id="UP001162483"/>
    </source>
</evidence>
<dbReference type="PANTHER" id="PTHR11477">
    <property type="entry name" value="TRANSCRIPTION FACTOR S-II ZINC FINGER DOMAIN-CONTAINING PROTEIN"/>
    <property type="match status" value="1"/>
</dbReference>
<dbReference type="PROSITE" id="PS51321">
    <property type="entry name" value="TFIIS_CENTRAL"/>
    <property type="match status" value="1"/>
</dbReference>
<dbReference type="Proteomes" id="UP001162483">
    <property type="component" value="Unassembled WGS sequence"/>
</dbReference>
<comment type="caution">
    <text evidence="3">The sequence shown here is derived from an EMBL/GenBank/DDBJ whole genome shotgun (WGS) entry which is preliminary data.</text>
</comment>
<keyword evidence="4" id="KW-1185">Reference proteome</keyword>
<dbReference type="Gene3D" id="1.10.472.30">
    <property type="entry name" value="Transcription elongation factor S-II, central domain"/>
    <property type="match status" value="1"/>
</dbReference>
<dbReference type="SUPFAM" id="SSF46942">
    <property type="entry name" value="Elongation factor TFIIS domain 2"/>
    <property type="match status" value="1"/>
</dbReference>
<feature type="region of interest" description="Disordered" evidence="1">
    <location>
        <begin position="20"/>
        <end position="47"/>
    </location>
</feature>
<feature type="compositionally biased region" description="Low complexity" evidence="1">
    <location>
        <begin position="30"/>
        <end position="40"/>
    </location>
</feature>
<proteinExistence type="predicted"/>
<evidence type="ECO:0000313" key="3">
    <source>
        <dbReference type="EMBL" id="CAI9582539.1"/>
    </source>
</evidence>
<organism evidence="3 4">
    <name type="scientific">Staurois parvus</name>
    <dbReference type="NCBI Taxonomy" id="386267"/>
    <lineage>
        <taxon>Eukaryota</taxon>
        <taxon>Metazoa</taxon>
        <taxon>Chordata</taxon>
        <taxon>Craniata</taxon>
        <taxon>Vertebrata</taxon>
        <taxon>Euteleostomi</taxon>
        <taxon>Amphibia</taxon>
        <taxon>Batrachia</taxon>
        <taxon>Anura</taxon>
        <taxon>Neobatrachia</taxon>
        <taxon>Ranoidea</taxon>
        <taxon>Ranidae</taxon>
        <taxon>Staurois</taxon>
    </lineage>
</organism>
<accession>A0ABN9ECC1</accession>
<dbReference type="InterPro" id="IPR036575">
    <property type="entry name" value="TFIIS_cen_dom_sf"/>
</dbReference>
<dbReference type="PANTHER" id="PTHR11477:SF3">
    <property type="entry name" value="TRANSCRIPTION ELONGATION FACTOR A PROTEIN 2"/>
    <property type="match status" value="1"/>
</dbReference>
<dbReference type="InterPro" id="IPR003618">
    <property type="entry name" value="TFIIS_cen_dom"/>
</dbReference>
<sequence>MGLRTLPLDGAAEDPLYSFFSSAKKPESPKTPTTPKMTRFPPLPVTSDSVRTKCREMLTAALQTDGDHIAIGSDCELLAAQIEEIVYGEVQNTDMKYKNRIRSPKPNRQFERLKESRFKKECAVRRYHPEADCCHDL</sequence>
<dbReference type="Pfam" id="PF07500">
    <property type="entry name" value="TFIIS_M"/>
    <property type="match status" value="1"/>
</dbReference>
<evidence type="ECO:0000256" key="1">
    <source>
        <dbReference type="SAM" id="MobiDB-lite"/>
    </source>
</evidence>
<dbReference type="SMART" id="SM00510">
    <property type="entry name" value="TFS2M"/>
    <property type="match status" value="1"/>
</dbReference>
<name>A0ABN9ECC1_9NEOB</name>
<reference evidence="3" key="1">
    <citation type="submission" date="2023-05" db="EMBL/GenBank/DDBJ databases">
        <authorList>
            <person name="Stuckert A."/>
        </authorList>
    </citation>
    <scope>NUCLEOTIDE SEQUENCE</scope>
</reference>
<protein>
    <recommendedName>
        <fullName evidence="2">TFIIS central domain-containing protein</fullName>
    </recommendedName>
</protein>
<gene>
    <name evidence="3" type="ORF">SPARVUS_LOCUS9669385</name>
</gene>
<evidence type="ECO:0000259" key="2">
    <source>
        <dbReference type="PROSITE" id="PS51321"/>
    </source>
</evidence>
<feature type="domain" description="TFIIS central" evidence="2">
    <location>
        <begin position="50"/>
        <end position="137"/>
    </location>
</feature>
<dbReference type="EMBL" id="CATNWA010015370">
    <property type="protein sequence ID" value="CAI9582539.1"/>
    <property type="molecule type" value="Genomic_DNA"/>
</dbReference>